<protein>
    <recommendedName>
        <fullName evidence="4">F0F1-ATPase subunit Ca2+/Mg2+ transporter</fullName>
    </recommendedName>
</protein>
<evidence type="ECO:0000313" key="3">
    <source>
        <dbReference type="Proteomes" id="UP001500298"/>
    </source>
</evidence>
<gene>
    <name evidence="2" type="ORF">GCM10023331_37790</name>
</gene>
<feature type="transmembrane region" description="Helical" evidence="1">
    <location>
        <begin position="56"/>
        <end position="75"/>
    </location>
</feature>
<dbReference type="InterPro" id="IPR032820">
    <property type="entry name" value="ATPase_put"/>
</dbReference>
<dbReference type="EMBL" id="BAABJX010000062">
    <property type="protein sequence ID" value="GAA4849538.1"/>
    <property type="molecule type" value="Genomic_DNA"/>
</dbReference>
<keyword evidence="1" id="KW-0812">Transmembrane</keyword>
<name>A0ABP9DJY1_9BACT</name>
<feature type="transmembrane region" description="Helical" evidence="1">
    <location>
        <begin position="23"/>
        <end position="44"/>
    </location>
</feature>
<reference evidence="3" key="1">
    <citation type="journal article" date="2019" name="Int. J. Syst. Evol. Microbiol.">
        <title>The Global Catalogue of Microorganisms (GCM) 10K type strain sequencing project: providing services to taxonomists for standard genome sequencing and annotation.</title>
        <authorList>
            <consortium name="The Broad Institute Genomics Platform"/>
            <consortium name="The Broad Institute Genome Sequencing Center for Infectious Disease"/>
            <person name="Wu L."/>
            <person name="Ma J."/>
        </authorList>
    </citation>
    <scope>NUCLEOTIDE SEQUENCE [LARGE SCALE GENOMIC DNA]</scope>
    <source>
        <strain evidence="3">JCM 18326</strain>
    </source>
</reference>
<keyword evidence="3" id="KW-1185">Reference proteome</keyword>
<dbReference type="RefSeq" id="WP_345374701.1">
    <property type="nucleotide sequence ID" value="NZ_BAABJX010000062.1"/>
</dbReference>
<keyword evidence="1" id="KW-1133">Transmembrane helix</keyword>
<organism evidence="2 3">
    <name type="scientific">Algivirga pacifica</name>
    <dbReference type="NCBI Taxonomy" id="1162670"/>
    <lineage>
        <taxon>Bacteria</taxon>
        <taxon>Pseudomonadati</taxon>
        <taxon>Bacteroidota</taxon>
        <taxon>Cytophagia</taxon>
        <taxon>Cytophagales</taxon>
        <taxon>Flammeovirgaceae</taxon>
        <taxon>Algivirga</taxon>
    </lineage>
</organism>
<keyword evidence="1" id="KW-0472">Membrane</keyword>
<evidence type="ECO:0008006" key="4">
    <source>
        <dbReference type="Google" id="ProtNLM"/>
    </source>
</evidence>
<accession>A0ABP9DJY1</accession>
<comment type="caution">
    <text evidence="2">The sequence shown here is derived from an EMBL/GenBank/DDBJ whole genome shotgun (WGS) entry which is preliminary data.</text>
</comment>
<proteinExistence type="predicted"/>
<evidence type="ECO:0000256" key="1">
    <source>
        <dbReference type="SAM" id="Phobius"/>
    </source>
</evidence>
<sequence length="93" mass="10990">MKKEEQNQRPQPFKKQVKRYNLFMRYISVSMEMIVTLLLCAWAGRALDDWQQTDKPYYTIGLTLFGLFASMYQLLKGLSNINRDKNKPPSPKK</sequence>
<dbReference type="Pfam" id="PF09527">
    <property type="entry name" value="ATPase_gene1"/>
    <property type="match status" value="1"/>
</dbReference>
<dbReference type="Proteomes" id="UP001500298">
    <property type="component" value="Unassembled WGS sequence"/>
</dbReference>
<evidence type="ECO:0000313" key="2">
    <source>
        <dbReference type="EMBL" id="GAA4849538.1"/>
    </source>
</evidence>